<proteinExistence type="predicted"/>
<evidence type="ECO:0000256" key="2">
    <source>
        <dbReference type="ARBA" id="ARBA00022692"/>
    </source>
</evidence>
<dbReference type="Pfam" id="PF04116">
    <property type="entry name" value="FA_hydroxylase"/>
    <property type="match status" value="1"/>
</dbReference>
<evidence type="ECO:0000256" key="6">
    <source>
        <dbReference type="ARBA" id="ARBA00023136"/>
    </source>
</evidence>
<organism evidence="9 10">
    <name type="scientific">Meganyctiphanes norvegica</name>
    <name type="common">Northern krill</name>
    <name type="synonym">Thysanopoda norvegica</name>
    <dbReference type="NCBI Taxonomy" id="48144"/>
    <lineage>
        <taxon>Eukaryota</taxon>
        <taxon>Metazoa</taxon>
        <taxon>Ecdysozoa</taxon>
        <taxon>Arthropoda</taxon>
        <taxon>Crustacea</taxon>
        <taxon>Multicrustacea</taxon>
        <taxon>Malacostraca</taxon>
        <taxon>Eumalacostraca</taxon>
        <taxon>Eucarida</taxon>
        <taxon>Euphausiacea</taxon>
        <taxon>Euphausiidae</taxon>
        <taxon>Meganyctiphanes</taxon>
    </lineage>
</organism>
<evidence type="ECO:0000256" key="1">
    <source>
        <dbReference type="ARBA" id="ARBA00004127"/>
    </source>
</evidence>
<feature type="domain" description="Fatty acid hydroxylase" evidence="8">
    <location>
        <begin position="134"/>
        <end position="274"/>
    </location>
</feature>
<keyword evidence="3 7" id="KW-1133">Transmembrane helix</keyword>
<keyword evidence="10" id="KW-1185">Reference proteome</keyword>
<dbReference type="InterPro" id="IPR051689">
    <property type="entry name" value="Sterol_desaturase/TMEM195"/>
</dbReference>
<gene>
    <name evidence="9" type="ORF">MNOR_LOCUS16333</name>
</gene>
<evidence type="ECO:0000313" key="10">
    <source>
        <dbReference type="Proteomes" id="UP001497623"/>
    </source>
</evidence>
<dbReference type="InterPro" id="IPR006694">
    <property type="entry name" value="Fatty_acid_hydroxylase"/>
</dbReference>
<dbReference type="EMBL" id="CAXKWB010010661">
    <property type="protein sequence ID" value="CAL4098820.1"/>
    <property type="molecule type" value="Genomic_DNA"/>
</dbReference>
<keyword evidence="2 7" id="KW-0812">Transmembrane</keyword>
<feature type="transmembrane region" description="Helical" evidence="7">
    <location>
        <begin position="390"/>
        <end position="410"/>
    </location>
</feature>
<reference evidence="9 10" key="1">
    <citation type="submission" date="2024-05" db="EMBL/GenBank/DDBJ databases">
        <authorList>
            <person name="Wallberg A."/>
        </authorList>
    </citation>
    <scope>NUCLEOTIDE SEQUENCE [LARGE SCALE GENOMIC DNA]</scope>
</reference>
<feature type="transmembrane region" description="Helical" evidence="7">
    <location>
        <begin position="358"/>
        <end position="378"/>
    </location>
</feature>
<accession>A0AAV2QWN9</accession>
<dbReference type="GO" id="GO:0016020">
    <property type="term" value="C:membrane"/>
    <property type="evidence" value="ECO:0007669"/>
    <property type="project" value="GOC"/>
</dbReference>
<evidence type="ECO:0000256" key="3">
    <source>
        <dbReference type="ARBA" id="ARBA00022989"/>
    </source>
</evidence>
<protein>
    <recommendedName>
        <fullName evidence="8">Fatty acid hydroxylase domain-containing protein</fullName>
    </recommendedName>
</protein>
<dbReference type="PANTHER" id="PTHR21624">
    <property type="entry name" value="STEROL DESATURASE-RELATED PROTEIN"/>
    <property type="match status" value="1"/>
</dbReference>
<dbReference type="Proteomes" id="UP001497623">
    <property type="component" value="Unassembled WGS sequence"/>
</dbReference>
<feature type="transmembrane region" description="Helical" evidence="7">
    <location>
        <begin position="187"/>
        <end position="217"/>
    </location>
</feature>
<evidence type="ECO:0000256" key="7">
    <source>
        <dbReference type="SAM" id="Phobius"/>
    </source>
</evidence>
<keyword evidence="4" id="KW-0560">Oxidoreductase</keyword>
<keyword evidence="6 7" id="KW-0472">Membrane</keyword>
<comment type="caution">
    <text evidence="9">The sequence shown here is derived from an EMBL/GenBank/DDBJ whole genome shotgun (WGS) entry which is preliminary data.</text>
</comment>
<evidence type="ECO:0000256" key="5">
    <source>
        <dbReference type="ARBA" id="ARBA00023098"/>
    </source>
</evidence>
<sequence>SISWPATRPTIAEVIMESNSTFVYEYGPLYALRSNFYLLTPKETYVPDLKSSPNVIDTAVPIMLLFMAIEAIVMLAKGRTDWHLHQVVVNYSTGGLTESWKTFFFRGVELQAYIWVFDNWCIYKLPWDSPYVYIIAALGVDFCVYIWHRACHEISFMWAFHYPHHSAEEINISVGTRVSLTMRLVKWVYFLPLALLGLPPATMMIHVQLGLIVGNLYHCELIPKLSKVIPGIGHVMEFIFNTPSHHRVHHGANKYCIDKNHGGWLIIWDRMFGTFQEEKEDEKITYGTISQKPTYHIVFLQFVPMVELYNRIQSQATLGDKVRTFFYGPGWCPGDKHRLGDRDAIPDVRGRSFHEVKLPIWLSTYMVVHCFLVFFAYLEMVPRLNHVGTWLPLVTLFYITLAYVSLGGLYDGSQYAIWLEPARLLTFLGLAYRFPMFASPTVLYYACWIKVTGLLLWPAVAIYTYKRGKLGKTSKVE</sequence>
<evidence type="ECO:0000256" key="4">
    <source>
        <dbReference type="ARBA" id="ARBA00023002"/>
    </source>
</evidence>
<dbReference type="AlphaFoldDB" id="A0AAV2QWN9"/>
<dbReference type="PANTHER" id="PTHR21624:SF1">
    <property type="entry name" value="ALKYLGLYCEROL MONOOXYGENASE"/>
    <property type="match status" value="1"/>
</dbReference>
<comment type="subcellular location">
    <subcellularLocation>
        <location evidence="1">Endomembrane system</location>
        <topology evidence="1">Multi-pass membrane protein</topology>
    </subcellularLocation>
</comment>
<dbReference type="GO" id="GO:0005783">
    <property type="term" value="C:endoplasmic reticulum"/>
    <property type="evidence" value="ECO:0007669"/>
    <property type="project" value="TreeGrafter"/>
</dbReference>
<dbReference type="GO" id="GO:0008610">
    <property type="term" value="P:lipid biosynthetic process"/>
    <property type="evidence" value="ECO:0007669"/>
    <property type="project" value="InterPro"/>
</dbReference>
<feature type="transmembrane region" description="Helical" evidence="7">
    <location>
        <begin position="442"/>
        <end position="465"/>
    </location>
</feature>
<evidence type="ECO:0000313" key="9">
    <source>
        <dbReference type="EMBL" id="CAL4098820.1"/>
    </source>
</evidence>
<name>A0AAV2QWN9_MEGNR</name>
<keyword evidence="5" id="KW-0443">Lipid metabolism</keyword>
<feature type="non-terminal residue" evidence="9">
    <location>
        <position position="1"/>
    </location>
</feature>
<dbReference type="GO" id="GO:0005506">
    <property type="term" value="F:iron ion binding"/>
    <property type="evidence" value="ECO:0007669"/>
    <property type="project" value="InterPro"/>
</dbReference>
<dbReference type="GO" id="GO:0006643">
    <property type="term" value="P:membrane lipid metabolic process"/>
    <property type="evidence" value="ECO:0007669"/>
    <property type="project" value="TreeGrafter"/>
</dbReference>
<evidence type="ECO:0000259" key="8">
    <source>
        <dbReference type="Pfam" id="PF04116"/>
    </source>
</evidence>
<dbReference type="GO" id="GO:0050479">
    <property type="term" value="F:glyceryl-ether monooxygenase activity"/>
    <property type="evidence" value="ECO:0007669"/>
    <property type="project" value="TreeGrafter"/>
</dbReference>
<feature type="transmembrane region" description="Helical" evidence="7">
    <location>
        <begin position="58"/>
        <end position="76"/>
    </location>
</feature>